<feature type="non-terminal residue" evidence="1">
    <location>
        <position position="42"/>
    </location>
</feature>
<comment type="caution">
    <text evidence="1">The sequence shown here is derived from an EMBL/GenBank/DDBJ whole genome shotgun (WGS) entry which is preliminary data.</text>
</comment>
<name>A0ACA9QSW1_9GLOM</name>
<sequence>ANIRRSAFLEVLHPIRESENFFSYKATGSRSIVTPVLQEQEL</sequence>
<gene>
    <name evidence="1" type="ORF">ACOLOM_LOCUS13397</name>
</gene>
<accession>A0ACA9QSW1</accession>
<feature type="non-terminal residue" evidence="1">
    <location>
        <position position="1"/>
    </location>
</feature>
<dbReference type="Proteomes" id="UP000789525">
    <property type="component" value="Unassembled WGS sequence"/>
</dbReference>
<dbReference type="EMBL" id="CAJVPT010061198">
    <property type="protein sequence ID" value="CAG8764918.1"/>
    <property type="molecule type" value="Genomic_DNA"/>
</dbReference>
<evidence type="ECO:0000313" key="1">
    <source>
        <dbReference type="EMBL" id="CAG8764918.1"/>
    </source>
</evidence>
<organism evidence="1 2">
    <name type="scientific">Acaulospora colombiana</name>
    <dbReference type="NCBI Taxonomy" id="27376"/>
    <lineage>
        <taxon>Eukaryota</taxon>
        <taxon>Fungi</taxon>
        <taxon>Fungi incertae sedis</taxon>
        <taxon>Mucoromycota</taxon>
        <taxon>Glomeromycotina</taxon>
        <taxon>Glomeromycetes</taxon>
        <taxon>Diversisporales</taxon>
        <taxon>Acaulosporaceae</taxon>
        <taxon>Acaulospora</taxon>
    </lineage>
</organism>
<keyword evidence="2" id="KW-1185">Reference proteome</keyword>
<proteinExistence type="predicted"/>
<reference evidence="1" key="1">
    <citation type="submission" date="2021-06" db="EMBL/GenBank/DDBJ databases">
        <authorList>
            <person name="Kallberg Y."/>
            <person name="Tangrot J."/>
            <person name="Rosling A."/>
        </authorList>
    </citation>
    <scope>NUCLEOTIDE SEQUENCE</scope>
    <source>
        <strain evidence="1">CL356</strain>
    </source>
</reference>
<protein>
    <submittedName>
        <fullName evidence="1">5958_t:CDS:1</fullName>
    </submittedName>
</protein>
<evidence type="ECO:0000313" key="2">
    <source>
        <dbReference type="Proteomes" id="UP000789525"/>
    </source>
</evidence>